<comment type="caution">
    <text evidence="1">The sequence shown here is derived from an EMBL/GenBank/DDBJ whole genome shotgun (WGS) entry which is preliminary data.</text>
</comment>
<evidence type="ECO:0000313" key="1">
    <source>
        <dbReference type="EMBL" id="CAG8452021.1"/>
    </source>
</evidence>
<proteinExistence type="predicted"/>
<name>A0ACA9K564_9GLOM</name>
<dbReference type="Proteomes" id="UP000789525">
    <property type="component" value="Unassembled WGS sequence"/>
</dbReference>
<protein>
    <submittedName>
        <fullName evidence="1">2715_t:CDS:1</fullName>
    </submittedName>
</protein>
<evidence type="ECO:0000313" key="2">
    <source>
        <dbReference type="Proteomes" id="UP000789525"/>
    </source>
</evidence>
<reference evidence="1" key="1">
    <citation type="submission" date="2021-06" db="EMBL/GenBank/DDBJ databases">
        <authorList>
            <person name="Kallberg Y."/>
            <person name="Tangrot J."/>
            <person name="Rosling A."/>
        </authorList>
    </citation>
    <scope>NUCLEOTIDE SEQUENCE</scope>
    <source>
        <strain evidence="1">CL356</strain>
    </source>
</reference>
<organism evidence="1 2">
    <name type="scientific">Acaulospora colombiana</name>
    <dbReference type="NCBI Taxonomy" id="27376"/>
    <lineage>
        <taxon>Eukaryota</taxon>
        <taxon>Fungi</taxon>
        <taxon>Fungi incertae sedis</taxon>
        <taxon>Mucoromycota</taxon>
        <taxon>Glomeromycotina</taxon>
        <taxon>Glomeromycetes</taxon>
        <taxon>Diversisporales</taxon>
        <taxon>Acaulosporaceae</taxon>
        <taxon>Acaulospora</taxon>
    </lineage>
</organism>
<accession>A0ACA9K564</accession>
<keyword evidence="2" id="KW-1185">Reference proteome</keyword>
<gene>
    <name evidence="1" type="ORF">ACOLOM_LOCUS791</name>
</gene>
<dbReference type="EMBL" id="CAJVPT010000873">
    <property type="protein sequence ID" value="CAG8452021.1"/>
    <property type="molecule type" value="Genomic_DNA"/>
</dbReference>
<sequence>MGRGNSLVDDLSSFVNNPLHSDLEIVCEDGVLYGHRVILAARSDVLDPLLSNGMEESFKNQIKFPEIKESVMKIILRYLYTGSVIESDLSIDIVFNIFQAADFFQLDNLKDHILEFYRKTCKERNNAPELLSKAVQHITPVADNAVIDFLVDSISKISLNNIESGQLSFQALQCLLSRTFDKKNGVFCTNEYSVLRFAILSAAGEVAQNTSILEKKIPAWEEIKDEIKRGFDLKKYEDMSDILDIRVPIANKLSPLIDFIDLRRIDGLILADIIEPLDLIKKDHLYKIYRSYARREYFSPFRGISCSRENIKWEKNGCSQNLIISPDGYTVYHEGRKGYQSIRTNLLMDEGFYELHIKIEKLVNEGGDVGFGVCGEGLDYLNWAGCQKNGWVLSTNATALHNEHRTPIQMPPFRRVNVEVIVHLDMENKTCAFTIDGKSYPPIAEWKDFPPRLYFAASLSSGSQLKILT</sequence>